<reference evidence="6" key="1">
    <citation type="submission" date="2025-08" db="UniProtKB">
        <authorList>
            <consortium name="Ensembl"/>
        </authorList>
    </citation>
    <scope>IDENTIFICATION</scope>
</reference>
<feature type="domain" description="C2" evidence="5">
    <location>
        <begin position="58"/>
        <end position="182"/>
    </location>
</feature>
<evidence type="ECO:0000313" key="6">
    <source>
        <dbReference type="Ensembl" id="ENSHCOP00000003436.1"/>
    </source>
</evidence>
<dbReference type="InterPro" id="IPR043566">
    <property type="entry name" value="Rabphilin/DOC2/Noc2"/>
</dbReference>
<dbReference type="GO" id="GO:0006887">
    <property type="term" value="P:exocytosis"/>
    <property type="evidence" value="ECO:0007669"/>
    <property type="project" value="TreeGrafter"/>
</dbReference>
<dbReference type="InterPro" id="IPR000008">
    <property type="entry name" value="C2_dom"/>
</dbReference>
<dbReference type="PANTHER" id="PTHR45729:SF9">
    <property type="entry name" value="DOUBLE C2-LIKE DOMAIN-CONTAINING PROTEIN BETA"/>
    <property type="match status" value="1"/>
</dbReference>
<dbReference type="GO" id="GO:0098793">
    <property type="term" value="C:presynapse"/>
    <property type="evidence" value="ECO:0007669"/>
    <property type="project" value="GOC"/>
</dbReference>
<dbReference type="SUPFAM" id="SSF49562">
    <property type="entry name" value="C2 domain (Calcium/lipid-binding domain, CaLB)"/>
    <property type="match status" value="2"/>
</dbReference>
<dbReference type="OMA" id="HALHCSI"/>
<feature type="compositionally biased region" description="Low complexity" evidence="4">
    <location>
        <begin position="23"/>
        <end position="38"/>
    </location>
</feature>
<name>A0A3Q2XT97_HIPCM</name>
<dbReference type="Proteomes" id="UP000264820">
    <property type="component" value="Unplaced"/>
</dbReference>
<dbReference type="GO" id="GO:0046872">
    <property type="term" value="F:metal ion binding"/>
    <property type="evidence" value="ECO:0007669"/>
    <property type="project" value="UniProtKB-KW"/>
</dbReference>
<sequence>MSGEAQSATRPPAAAQEEKKEAAAATLPASSASRIPAAAQEEKKEAAAATLPASIATTLGCLEFSLLYEQERHQLQCCVIKAKGLKPMDSNGLSDPYVKLHLLPGASKSNKLRTKTLKNTLNPTWNETLVYHGITDDEMSRKTLRLSVSDEDKFGHNEFIGETRVALKKLKFNQKKKFNVCLERVVPVKKVVGGQSRGMALYEDDVSVCVCDCEERGRILLSLRYDSKQGRLIVGVVRCAHLASMDANGYSDPFVKVYVKHTWLILSSYSFNTYKSN</sequence>
<dbReference type="Ensembl" id="ENSHCOT00000008734.1">
    <property type="protein sequence ID" value="ENSHCOP00000003436.1"/>
    <property type="gene ID" value="ENSHCOG00000004776.1"/>
</dbReference>
<evidence type="ECO:0000256" key="4">
    <source>
        <dbReference type="SAM" id="MobiDB-lite"/>
    </source>
</evidence>
<dbReference type="PRINTS" id="PR00360">
    <property type="entry name" value="C2DOMAIN"/>
</dbReference>
<dbReference type="PRINTS" id="PR00399">
    <property type="entry name" value="SYNAPTOTAGMN"/>
</dbReference>
<reference evidence="6" key="2">
    <citation type="submission" date="2025-09" db="UniProtKB">
        <authorList>
            <consortium name="Ensembl"/>
        </authorList>
    </citation>
    <scope>IDENTIFICATION</scope>
</reference>
<organism evidence="6 7">
    <name type="scientific">Hippocampus comes</name>
    <name type="common">Tiger tail seahorse</name>
    <dbReference type="NCBI Taxonomy" id="109280"/>
    <lineage>
        <taxon>Eukaryota</taxon>
        <taxon>Metazoa</taxon>
        <taxon>Chordata</taxon>
        <taxon>Craniata</taxon>
        <taxon>Vertebrata</taxon>
        <taxon>Euteleostomi</taxon>
        <taxon>Actinopterygii</taxon>
        <taxon>Neopterygii</taxon>
        <taxon>Teleostei</taxon>
        <taxon>Neoteleostei</taxon>
        <taxon>Acanthomorphata</taxon>
        <taxon>Syngnathiaria</taxon>
        <taxon>Syngnathiformes</taxon>
        <taxon>Syngnathoidei</taxon>
        <taxon>Syngnathidae</taxon>
        <taxon>Hippocampus</taxon>
    </lineage>
</organism>
<dbReference type="SMART" id="SM00239">
    <property type="entry name" value="C2"/>
    <property type="match status" value="1"/>
</dbReference>
<proteinExistence type="predicted"/>
<dbReference type="InterPro" id="IPR035892">
    <property type="entry name" value="C2_domain_sf"/>
</dbReference>
<evidence type="ECO:0000256" key="1">
    <source>
        <dbReference type="ARBA" id="ARBA00022723"/>
    </source>
</evidence>
<accession>A0A3Q2XT97</accession>
<evidence type="ECO:0000259" key="5">
    <source>
        <dbReference type="PROSITE" id="PS50004"/>
    </source>
</evidence>
<dbReference type="FunFam" id="2.60.40.150:FF:000023">
    <property type="entry name" value="Double C2-like domain-containing protein"/>
    <property type="match status" value="1"/>
</dbReference>
<dbReference type="GeneTree" id="ENSGT00940000157468"/>
<keyword evidence="7" id="KW-1185">Reference proteome</keyword>
<dbReference type="Pfam" id="PF00168">
    <property type="entry name" value="C2"/>
    <property type="match status" value="2"/>
</dbReference>
<dbReference type="GO" id="GO:0017158">
    <property type="term" value="P:regulation of calcium ion-dependent exocytosis"/>
    <property type="evidence" value="ECO:0007669"/>
    <property type="project" value="TreeGrafter"/>
</dbReference>
<dbReference type="GO" id="GO:0016020">
    <property type="term" value="C:membrane"/>
    <property type="evidence" value="ECO:0007669"/>
    <property type="project" value="InterPro"/>
</dbReference>
<protein>
    <recommendedName>
        <fullName evidence="5">C2 domain-containing protein</fullName>
    </recommendedName>
</protein>
<dbReference type="InterPro" id="IPR001565">
    <property type="entry name" value="Synaptotagmin"/>
</dbReference>
<dbReference type="GO" id="GO:0061669">
    <property type="term" value="P:spontaneous neurotransmitter secretion"/>
    <property type="evidence" value="ECO:0007669"/>
    <property type="project" value="TreeGrafter"/>
</dbReference>
<dbReference type="CDD" id="cd04035">
    <property type="entry name" value="C2A_Rabphilin_Doc2"/>
    <property type="match status" value="1"/>
</dbReference>
<keyword evidence="3" id="KW-0106">Calcium</keyword>
<evidence type="ECO:0000313" key="7">
    <source>
        <dbReference type="Proteomes" id="UP000264820"/>
    </source>
</evidence>
<keyword evidence="2" id="KW-0677">Repeat</keyword>
<dbReference type="InterPro" id="IPR047022">
    <property type="entry name" value="Rabphilin_Doc2_C2A"/>
</dbReference>
<dbReference type="PANTHER" id="PTHR45729">
    <property type="entry name" value="RABPHILIN, ISOFORM A"/>
    <property type="match status" value="1"/>
</dbReference>
<dbReference type="PROSITE" id="PS50004">
    <property type="entry name" value="C2"/>
    <property type="match status" value="1"/>
</dbReference>
<feature type="region of interest" description="Disordered" evidence="4">
    <location>
        <begin position="1"/>
        <end position="38"/>
    </location>
</feature>
<dbReference type="AlphaFoldDB" id="A0A3Q2XT97"/>
<evidence type="ECO:0000256" key="2">
    <source>
        <dbReference type="ARBA" id="ARBA00022737"/>
    </source>
</evidence>
<dbReference type="Gene3D" id="2.60.40.150">
    <property type="entry name" value="C2 domain"/>
    <property type="match status" value="2"/>
</dbReference>
<evidence type="ECO:0000256" key="3">
    <source>
        <dbReference type="ARBA" id="ARBA00022837"/>
    </source>
</evidence>
<keyword evidence="1" id="KW-0479">Metal-binding</keyword>